<dbReference type="AlphaFoldDB" id="A0A1V3KXD3"/>
<protein>
    <recommendedName>
        <fullName evidence="4">Integrating conjugative element membrane protein</fullName>
    </recommendedName>
</protein>
<gene>
    <name evidence="2" type="ORF">BKG92_07620</name>
</gene>
<feature type="transmembrane region" description="Helical" evidence="1">
    <location>
        <begin position="108"/>
        <end position="129"/>
    </location>
</feature>
<keyword evidence="1" id="KW-0472">Membrane</keyword>
<organism evidence="2 3">
    <name type="scientific">Rodentibacter ratti</name>
    <dbReference type="NCBI Taxonomy" id="1906745"/>
    <lineage>
        <taxon>Bacteria</taxon>
        <taxon>Pseudomonadati</taxon>
        <taxon>Pseudomonadota</taxon>
        <taxon>Gammaproteobacteria</taxon>
        <taxon>Pasteurellales</taxon>
        <taxon>Pasteurellaceae</taxon>
        <taxon>Rodentibacter</taxon>
    </lineage>
</organism>
<dbReference type="Pfam" id="PF11190">
    <property type="entry name" value="DUF2976"/>
    <property type="match status" value="1"/>
</dbReference>
<keyword evidence="1" id="KW-0812">Transmembrane</keyword>
<proteinExistence type="predicted"/>
<reference evidence="2 3" key="1">
    <citation type="submission" date="2016-10" db="EMBL/GenBank/DDBJ databases">
        <title>Rodentibacter gen. nov. and new species.</title>
        <authorList>
            <person name="Christensen H."/>
        </authorList>
    </citation>
    <scope>NUCLEOTIDE SEQUENCE [LARGE SCALE GENOMIC DNA]</scope>
    <source>
        <strain evidence="2 3">Ac81</strain>
    </source>
</reference>
<keyword evidence="3" id="KW-1185">Reference proteome</keyword>
<sequence length="136" mass="14606">MHLIKPYFQTVSSRFLVSMILLWLSISDAFATGGGSGSRGIDTSKIPDFKIPGVDSNTKDPMEILVIVGKGLVFLAALALAAGSILVVAKALIKTYNAATDDNDKKGWGPFIMALIIGFILIFFTLWLVKLAVGLF</sequence>
<name>A0A1V3KXD3_9PAST</name>
<evidence type="ECO:0000313" key="3">
    <source>
        <dbReference type="Proteomes" id="UP000188573"/>
    </source>
</evidence>
<dbReference type="EMBL" id="MLAG01000037">
    <property type="protein sequence ID" value="OOF81980.1"/>
    <property type="molecule type" value="Genomic_DNA"/>
</dbReference>
<dbReference type="Proteomes" id="UP000188573">
    <property type="component" value="Unassembled WGS sequence"/>
</dbReference>
<dbReference type="RefSeq" id="WP_077496991.1">
    <property type="nucleotide sequence ID" value="NZ_MLAG01000037.1"/>
</dbReference>
<dbReference type="InterPro" id="IPR021356">
    <property type="entry name" value="Integr_conj_element_PFL4702"/>
</dbReference>
<keyword evidence="1" id="KW-1133">Transmembrane helix</keyword>
<feature type="transmembrane region" description="Helical" evidence="1">
    <location>
        <begin position="64"/>
        <end position="88"/>
    </location>
</feature>
<evidence type="ECO:0000313" key="2">
    <source>
        <dbReference type="EMBL" id="OOF81980.1"/>
    </source>
</evidence>
<comment type="caution">
    <text evidence="2">The sequence shown here is derived from an EMBL/GenBank/DDBJ whole genome shotgun (WGS) entry which is preliminary data.</text>
</comment>
<evidence type="ECO:0008006" key="4">
    <source>
        <dbReference type="Google" id="ProtNLM"/>
    </source>
</evidence>
<evidence type="ECO:0000256" key="1">
    <source>
        <dbReference type="SAM" id="Phobius"/>
    </source>
</evidence>
<accession>A0A1V3KXD3</accession>